<gene>
    <name evidence="7" type="ORF">CIRG_02272</name>
</gene>
<evidence type="ECO:0000313" key="8">
    <source>
        <dbReference type="Proteomes" id="UP000054565"/>
    </source>
</evidence>
<evidence type="ECO:0000256" key="5">
    <source>
        <dbReference type="ARBA" id="ARBA00023004"/>
    </source>
</evidence>
<dbReference type="PROSITE" id="PS51471">
    <property type="entry name" value="FE2OG_OXY"/>
    <property type="match status" value="1"/>
</dbReference>
<accession>A0A0J6Y4C5</accession>
<dbReference type="InterPro" id="IPR005123">
    <property type="entry name" value="Oxoglu/Fe-dep_dioxygenase_dom"/>
</dbReference>
<organism evidence="7 8">
    <name type="scientific">Coccidioides immitis RMSCC 2394</name>
    <dbReference type="NCBI Taxonomy" id="404692"/>
    <lineage>
        <taxon>Eukaryota</taxon>
        <taxon>Fungi</taxon>
        <taxon>Dikarya</taxon>
        <taxon>Ascomycota</taxon>
        <taxon>Pezizomycotina</taxon>
        <taxon>Eurotiomycetes</taxon>
        <taxon>Eurotiomycetidae</taxon>
        <taxon>Onygenales</taxon>
        <taxon>Onygenaceae</taxon>
        <taxon>Coccidioides</taxon>
    </lineage>
</organism>
<keyword evidence="4" id="KW-0560">Oxidoreductase</keyword>
<dbReference type="GO" id="GO:0004656">
    <property type="term" value="F:procollagen-proline 4-dioxygenase activity"/>
    <property type="evidence" value="ECO:0007669"/>
    <property type="project" value="TreeGrafter"/>
</dbReference>
<evidence type="ECO:0000256" key="1">
    <source>
        <dbReference type="ARBA" id="ARBA00001961"/>
    </source>
</evidence>
<proteinExistence type="predicted"/>
<protein>
    <recommendedName>
        <fullName evidence="6">Fe2OG dioxygenase domain-containing protein</fullName>
    </recommendedName>
</protein>
<evidence type="ECO:0000313" key="7">
    <source>
        <dbReference type="EMBL" id="KMP02580.1"/>
    </source>
</evidence>
<dbReference type="GO" id="GO:0031418">
    <property type="term" value="F:L-ascorbic acid binding"/>
    <property type="evidence" value="ECO:0007669"/>
    <property type="project" value="InterPro"/>
</dbReference>
<dbReference type="InterPro" id="IPR006620">
    <property type="entry name" value="Pro_4_hyd_alph"/>
</dbReference>
<name>A0A0J6Y4C5_COCIT</name>
<reference evidence="8" key="1">
    <citation type="journal article" date="2010" name="Genome Res.">
        <title>Population genomic sequencing of Coccidioides fungi reveals recent hybridization and transposon control.</title>
        <authorList>
            <person name="Neafsey D.E."/>
            <person name="Barker B.M."/>
            <person name="Sharpton T.J."/>
            <person name="Stajich J.E."/>
            <person name="Park D.J."/>
            <person name="Whiston E."/>
            <person name="Hung C.-Y."/>
            <person name="McMahan C."/>
            <person name="White J."/>
            <person name="Sykes S."/>
            <person name="Heiman D."/>
            <person name="Young S."/>
            <person name="Zeng Q."/>
            <person name="Abouelleil A."/>
            <person name="Aftuck L."/>
            <person name="Bessette D."/>
            <person name="Brown A."/>
            <person name="FitzGerald M."/>
            <person name="Lui A."/>
            <person name="Macdonald J.P."/>
            <person name="Priest M."/>
            <person name="Orbach M.J."/>
            <person name="Galgiani J.N."/>
            <person name="Kirkland T.N."/>
            <person name="Cole G.T."/>
            <person name="Birren B.W."/>
            <person name="Henn M.R."/>
            <person name="Taylor J.W."/>
            <person name="Rounsley S.D."/>
        </authorList>
    </citation>
    <scope>NUCLEOTIDE SEQUENCE [LARGE SCALE GENOMIC DNA]</scope>
    <source>
        <strain evidence="8">RMSCC 2394</strain>
    </source>
</reference>
<sequence>MSGTLGNVQTFQATVPLSVQFESSTDSIHMTAVSMSGQPVALNLQGLPLPPVIQTSFKADKGLPDGLELMSLIEVNESIACPDHSQLEYYILHPEPQIVYIPNFVTPEEISHLIEVTKGSFTPASVYRNGATDVDSGHRKSENAWPPRDEVLQCIEQRARRLQQLDSGLEVEPISVQRYHVDGFFTYHYDQFAAPPNRRNRRSTFNVFLEGDCTGGGTHFPRIPRPTDPNWCQYIDCESTEPGTIFKPIAGGAVFWLNTRDNGTGYDETLHAGMPVKSGRKIGMNIWFWKDFRKYFDSAKDVNTQ</sequence>
<dbReference type="AlphaFoldDB" id="A0A0J6Y4C5"/>
<evidence type="ECO:0000256" key="4">
    <source>
        <dbReference type="ARBA" id="ARBA00023002"/>
    </source>
</evidence>
<dbReference type="Gene3D" id="2.60.120.620">
    <property type="entry name" value="q2cbj1_9rhob like domain"/>
    <property type="match status" value="1"/>
</dbReference>
<dbReference type="InterPro" id="IPR045054">
    <property type="entry name" value="P4HA-like"/>
</dbReference>
<dbReference type="OrthoDB" id="420380at2759"/>
<keyword evidence="5" id="KW-0408">Iron</keyword>
<keyword evidence="2" id="KW-0479">Metal-binding</keyword>
<evidence type="ECO:0000256" key="3">
    <source>
        <dbReference type="ARBA" id="ARBA00022964"/>
    </source>
</evidence>
<dbReference type="GO" id="GO:0005783">
    <property type="term" value="C:endoplasmic reticulum"/>
    <property type="evidence" value="ECO:0007669"/>
    <property type="project" value="TreeGrafter"/>
</dbReference>
<dbReference type="PANTHER" id="PTHR10869:SF246">
    <property type="entry name" value="TRANSMEMBRANE PROLYL 4-HYDROXYLASE"/>
    <property type="match status" value="1"/>
</dbReference>
<evidence type="ECO:0000256" key="2">
    <source>
        <dbReference type="ARBA" id="ARBA00022723"/>
    </source>
</evidence>
<comment type="cofactor">
    <cofactor evidence="1">
        <name>L-ascorbate</name>
        <dbReference type="ChEBI" id="CHEBI:38290"/>
    </cofactor>
</comment>
<feature type="domain" description="Fe2OG dioxygenase" evidence="6">
    <location>
        <begin position="170"/>
        <end position="290"/>
    </location>
</feature>
<dbReference type="Pfam" id="PF13640">
    <property type="entry name" value="2OG-FeII_Oxy_3"/>
    <property type="match status" value="1"/>
</dbReference>
<dbReference type="Proteomes" id="UP000054565">
    <property type="component" value="Unassembled WGS sequence"/>
</dbReference>
<dbReference type="EMBL" id="DS028094">
    <property type="protein sequence ID" value="KMP02580.1"/>
    <property type="molecule type" value="Genomic_DNA"/>
</dbReference>
<keyword evidence="3" id="KW-0223">Dioxygenase</keyword>
<evidence type="ECO:0000259" key="6">
    <source>
        <dbReference type="PROSITE" id="PS51471"/>
    </source>
</evidence>
<dbReference type="GO" id="GO:0005506">
    <property type="term" value="F:iron ion binding"/>
    <property type="evidence" value="ECO:0007669"/>
    <property type="project" value="InterPro"/>
</dbReference>
<dbReference type="STRING" id="404692.A0A0J6Y4C5"/>
<dbReference type="PANTHER" id="PTHR10869">
    <property type="entry name" value="PROLYL 4-HYDROXYLASE ALPHA SUBUNIT"/>
    <property type="match status" value="1"/>
</dbReference>
<dbReference type="InterPro" id="IPR044862">
    <property type="entry name" value="Pro_4_hyd_alph_FE2OG_OXY"/>
</dbReference>
<dbReference type="SMART" id="SM00702">
    <property type="entry name" value="P4Hc"/>
    <property type="match status" value="1"/>
</dbReference>